<proteinExistence type="predicted"/>
<dbReference type="AlphaFoldDB" id="M7CEG0"/>
<gene>
    <name evidence="1" type="ORF">UY3_03582</name>
</gene>
<protein>
    <submittedName>
        <fullName evidence="1">Uncharacterized protein</fullName>
    </submittedName>
</protein>
<organism evidence="1 2">
    <name type="scientific">Chelonia mydas</name>
    <name type="common">Green sea-turtle</name>
    <name type="synonym">Chelonia agassizi</name>
    <dbReference type="NCBI Taxonomy" id="8469"/>
    <lineage>
        <taxon>Eukaryota</taxon>
        <taxon>Metazoa</taxon>
        <taxon>Chordata</taxon>
        <taxon>Craniata</taxon>
        <taxon>Vertebrata</taxon>
        <taxon>Euteleostomi</taxon>
        <taxon>Archelosauria</taxon>
        <taxon>Testudinata</taxon>
        <taxon>Testudines</taxon>
        <taxon>Cryptodira</taxon>
        <taxon>Durocryptodira</taxon>
        <taxon>Americhelydia</taxon>
        <taxon>Chelonioidea</taxon>
        <taxon>Cheloniidae</taxon>
        <taxon>Chelonia</taxon>
    </lineage>
</organism>
<dbReference type="Proteomes" id="UP000031443">
    <property type="component" value="Unassembled WGS sequence"/>
</dbReference>
<reference evidence="2" key="1">
    <citation type="journal article" date="2013" name="Nat. Genet.">
        <title>The draft genomes of soft-shell turtle and green sea turtle yield insights into the development and evolution of the turtle-specific body plan.</title>
        <authorList>
            <person name="Wang Z."/>
            <person name="Pascual-Anaya J."/>
            <person name="Zadissa A."/>
            <person name="Li W."/>
            <person name="Niimura Y."/>
            <person name="Huang Z."/>
            <person name="Li C."/>
            <person name="White S."/>
            <person name="Xiong Z."/>
            <person name="Fang D."/>
            <person name="Wang B."/>
            <person name="Ming Y."/>
            <person name="Chen Y."/>
            <person name="Zheng Y."/>
            <person name="Kuraku S."/>
            <person name="Pignatelli M."/>
            <person name="Herrero J."/>
            <person name="Beal K."/>
            <person name="Nozawa M."/>
            <person name="Li Q."/>
            <person name="Wang J."/>
            <person name="Zhang H."/>
            <person name="Yu L."/>
            <person name="Shigenobu S."/>
            <person name="Wang J."/>
            <person name="Liu J."/>
            <person name="Flicek P."/>
            <person name="Searle S."/>
            <person name="Wang J."/>
            <person name="Kuratani S."/>
            <person name="Yin Y."/>
            <person name="Aken B."/>
            <person name="Zhang G."/>
            <person name="Irie N."/>
        </authorList>
    </citation>
    <scope>NUCLEOTIDE SEQUENCE [LARGE SCALE GENOMIC DNA]</scope>
</reference>
<sequence>MALCSPLWHGGEEGLVSCLPSPEDNAASAGIRDHHVWWHLNAMDKEEPSYRTYQRHHPLAVRTCYQQHVEYRRYTGSYAPQGKAGYLILCKYSPANILRKGKFPALKSRKKFENVNSKGAKPIYCNCCYTSGAHTDRTYGPKGTLSLAERTLAYQTPQVEDDRFLVEVVDSLDSGFTTKKQHLELRTEDLPVFWKLPKRLYEPAVDSITATNLI</sequence>
<evidence type="ECO:0000313" key="2">
    <source>
        <dbReference type="Proteomes" id="UP000031443"/>
    </source>
</evidence>
<name>M7CEG0_CHEMY</name>
<keyword evidence="2" id="KW-1185">Reference proteome</keyword>
<dbReference type="EMBL" id="KB517361">
    <property type="protein sequence ID" value="EMP39212.1"/>
    <property type="molecule type" value="Genomic_DNA"/>
</dbReference>
<evidence type="ECO:0000313" key="1">
    <source>
        <dbReference type="EMBL" id="EMP39212.1"/>
    </source>
</evidence>
<accession>M7CEG0</accession>